<dbReference type="InterPro" id="IPR050547">
    <property type="entry name" value="DEAD_box_RNA_helicases"/>
</dbReference>
<dbReference type="PANTHER" id="PTHR47963:SF9">
    <property type="entry name" value="CRISPR-ASSOCIATED ENDONUCLEASE_HELICASE CAS3"/>
    <property type="match status" value="1"/>
</dbReference>
<dbReference type="GeneID" id="90160575"/>
<evidence type="ECO:0000259" key="11">
    <source>
        <dbReference type="PROSITE" id="PS51194"/>
    </source>
</evidence>
<dbReference type="PROSITE" id="PS51194">
    <property type="entry name" value="HELICASE_CTER"/>
    <property type="match status" value="1"/>
</dbReference>
<sequence length="796" mass="87305">MLQFESFDDFFREATGRQPYPYQVRVATDGAKLPDVIDVPPGLGKTAAIVLGWLWRYLNDETGQVSRRLVLALPMRTLTRQSMLVIPQWIHELGLKDAIDVVQLVGGIGANGHGWRRSPGKPQIIVGTVDMIVSRMLMRGYGSSRGVYPIDAGLLWNDTHLVVDETQLAPASTVTARQIAAFQRESAALNVGLTCMSATVDENLLNTVNNPLTPEANVLRLTNEDLTPEVRQRLDAERVVRELSIAQANPKAIAEAVAAHHRRGLTLVIVNTVATAVDVYKRLAGNKPPLGETRVILLHSRFRPVDRDGKLDELQHLDNAVVVSTQVIEAGVDLDARTLITEAAPWPSLIQRSGRCNRAGITDDAELWWFASGKRSPYELEDVEATAGALRELEGQAVTNARLLDLADEVKTSAPAIQVLRRSDFHALFDTSPDLSGNDPDISPFIRDADDPDVQIAWVDFVGTSRPSQDLRLPEHDHRCRARIGDVRDLLSAGKPLWFFDVAQPAWSDARWSELKTSMPIRPGQVFVIDAEKGGYTTGFGLDPKSSAPVPVLADAPADGPQGAEEPGSDGNTSDSGAIGFGDWLELDQHLREAEDQAKSIVNALDLAAELRADIVLAARLHDIGKAHPLWQNALQRTVEVPESGKVWAKSPGRGRLVYADDVKSFRHELASVALLDAEYADLLEPARDRDLVRYLIAAHHGKVRVQVRDDSGDAKRVLGLSPGEVIIPRLLDVETRTATIKLEPFKAVSDTAEVWADMVHRLLGQYGPFRLAYFEALVRIADWNASALHEGQASA</sequence>
<dbReference type="SUPFAM" id="SSF109604">
    <property type="entry name" value="HD-domain/PDEase-like"/>
    <property type="match status" value="1"/>
</dbReference>
<evidence type="ECO:0000256" key="9">
    <source>
        <dbReference type="ARBA" id="ARBA00023118"/>
    </source>
</evidence>
<dbReference type="Pfam" id="PF18019">
    <property type="entry name" value="Cas3_HD"/>
    <property type="match status" value="1"/>
</dbReference>
<dbReference type="InterPro" id="IPR027417">
    <property type="entry name" value="P-loop_NTPase"/>
</dbReference>
<keyword evidence="9" id="KW-0051">Antiviral defense</keyword>
<evidence type="ECO:0000256" key="1">
    <source>
        <dbReference type="ARBA" id="ARBA00006847"/>
    </source>
</evidence>
<dbReference type="InterPro" id="IPR001650">
    <property type="entry name" value="Helicase_C-like"/>
</dbReference>
<dbReference type="Pfam" id="PF00270">
    <property type="entry name" value="DEAD"/>
    <property type="match status" value="1"/>
</dbReference>
<organism evidence="13 14">
    <name type="scientific">Gordonia polyisoprenivorans (strain DSM 44266 / VH2)</name>
    <dbReference type="NCBI Taxonomy" id="1112204"/>
    <lineage>
        <taxon>Bacteria</taxon>
        <taxon>Bacillati</taxon>
        <taxon>Actinomycetota</taxon>
        <taxon>Actinomycetes</taxon>
        <taxon>Mycobacteriales</taxon>
        <taxon>Gordoniaceae</taxon>
        <taxon>Gordonia</taxon>
    </lineage>
</organism>
<feature type="compositionally biased region" description="Low complexity" evidence="10">
    <location>
        <begin position="548"/>
        <end position="561"/>
    </location>
</feature>
<keyword evidence="6" id="KW-0378">Hydrolase</keyword>
<dbReference type="InterPro" id="IPR038257">
    <property type="entry name" value="CRISPR-assoc_Cas3_HD_sf"/>
</dbReference>
<evidence type="ECO:0000313" key="13">
    <source>
        <dbReference type="EMBL" id="AFA74568.1"/>
    </source>
</evidence>
<dbReference type="InterPro" id="IPR006483">
    <property type="entry name" value="CRISPR-assoc_Cas3_HD"/>
</dbReference>
<dbReference type="SUPFAM" id="SSF52540">
    <property type="entry name" value="P-loop containing nucleoside triphosphate hydrolases"/>
    <property type="match status" value="1"/>
</dbReference>
<keyword evidence="4" id="KW-0479">Metal-binding</keyword>
<dbReference type="GO" id="GO:0016787">
    <property type="term" value="F:hydrolase activity"/>
    <property type="evidence" value="ECO:0007669"/>
    <property type="project" value="UniProtKB-KW"/>
</dbReference>
<name>H6N105_GORPV</name>
<evidence type="ECO:0000256" key="5">
    <source>
        <dbReference type="ARBA" id="ARBA00022741"/>
    </source>
</evidence>
<dbReference type="HOGENOM" id="CLU_010520_1_0_11"/>
<dbReference type="GO" id="GO:0005524">
    <property type="term" value="F:ATP binding"/>
    <property type="evidence" value="ECO:0007669"/>
    <property type="project" value="UniProtKB-KW"/>
</dbReference>
<dbReference type="PROSITE" id="PS51643">
    <property type="entry name" value="HD_CAS3"/>
    <property type="match status" value="1"/>
</dbReference>
<accession>H6N105</accession>
<dbReference type="Pfam" id="PF22590">
    <property type="entry name" value="Cas3-like_C_2"/>
    <property type="match status" value="1"/>
</dbReference>
<feature type="domain" description="HD Cas3-type" evidence="12">
    <location>
        <begin position="580"/>
        <end position="785"/>
    </location>
</feature>
<dbReference type="Gene3D" id="1.10.3210.30">
    <property type="match status" value="1"/>
</dbReference>
<evidence type="ECO:0000256" key="3">
    <source>
        <dbReference type="ARBA" id="ARBA00022722"/>
    </source>
</evidence>
<dbReference type="GO" id="GO:0003723">
    <property type="term" value="F:RNA binding"/>
    <property type="evidence" value="ECO:0007669"/>
    <property type="project" value="TreeGrafter"/>
</dbReference>
<gene>
    <name evidence="13" type="primary">cas3</name>
    <name evidence="13" type="ordered locus">GPOL_c35560</name>
</gene>
<protein>
    <submittedName>
        <fullName evidence="13">CRISPR-associated helicase Cas3</fullName>
    </submittedName>
</protein>
<reference evidence="13 14" key="1">
    <citation type="journal article" date="2012" name="Appl. Environ. Microbiol.">
        <title>Involvement of two latex-clearing proteins during rubber degradation and insights into the subsequent degradation pathway revealed by the genome sequence of Gordonia polyisoprenivorans strain VH2.</title>
        <authorList>
            <person name="Hiessl S."/>
            <person name="Schuldes J."/>
            <person name="Thurmer A."/>
            <person name="Halbsguth T."/>
            <person name="Broker D."/>
            <person name="Angelov A."/>
            <person name="Liebl W."/>
            <person name="Daniel R."/>
            <person name="Steinbuchel A."/>
        </authorList>
    </citation>
    <scope>NUCLEOTIDE SEQUENCE [LARGE SCALE GENOMIC DNA]</scope>
    <source>
        <strain evidence="14">DSM 44266 / VH2</strain>
    </source>
</reference>
<dbReference type="PANTHER" id="PTHR47963">
    <property type="entry name" value="DEAD-BOX ATP-DEPENDENT RNA HELICASE 47, MITOCHONDRIAL"/>
    <property type="match status" value="1"/>
</dbReference>
<dbReference type="eggNOG" id="COG1203">
    <property type="taxonomic scope" value="Bacteria"/>
</dbReference>
<dbReference type="NCBIfam" id="TIGR01587">
    <property type="entry name" value="cas3_core"/>
    <property type="match status" value="1"/>
</dbReference>
<feature type="domain" description="Helicase C-terminal" evidence="11">
    <location>
        <begin position="252"/>
        <end position="418"/>
    </location>
</feature>
<keyword evidence="8" id="KW-0067">ATP-binding</keyword>
<dbReference type="Proteomes" id="UP000009154">
    <property type="component" value="Chromosome"/>
</dbReference>
<dbReference type="InterPro" id="IPR006474">
    <property type="entry name" value="Helicase_Cas3_CRISPR-ass_core"/>
</dbReference>
<dbReference type="InterPro" id="IPR054712">
    <property type="entry name" value="Cas3-like_dom"/>
</dbReference>
<keyword evidence="14" id="KW-1185">Reference proteome</keyword>
<dbReference type="GO" id="GO:0003724">
    <property type="term" value="F:RNA helicase activity"/>
    <property type="evidence" value="ECO:0007669"/>
    <property type="project" value="TreeGrafter"/>
</dbReference>
<evidence type="ECO:0000256" key="6">
    <source>
        <dbReference type="ARBA" id="ARBA00022801"/>
    </source>
</evidence>
<dbReference type="STRING" id="1112204.GPOL_c35560"/>
<keyword evidence="3" id="KW-0540">Nuclease</keyword>
<keyword evidence="5" id="KW-0547">Nucleotide-binding</keyword>
<comment type="similarity">
    <text evidence="1">In the N-terminal section; belongs to the CRISPR-associated nuclease Cas3-HD family.</text>
</comment>
<comment type="similarity">
    <text evidence="2">In the central section; belongs to the CRISPR-associated helicase Cas3 family.</text>
</comment>
<dbReference type="NCBIfam" id="TIGR01596">
    <property type="entry name" value="cas3_HD"/>
    <property type="match status" value="1"/>
</dbReference>
<evidence type="ECO:0000256" key="4">
    <source>
        <dbReference type="ARBA" id="ARBA00022723"/>
    </source>
</evidence>
<dbReference type="EMBL" id="CP003119">
    <property type="protein sequence ID" value="AFA74568.1"/>
    <property type="molecule type" value="Genomic_DNA"/>
</dbReference>
<evidence type="ECO:0000256" key="8">
    <source>
        <dbReference type="ARBA" id="ARBA00022840"/>
    </source>
</evidence>
<dbReference type="AlphaFoldDB" id="H6N105"/>
<dbReference type="RefSeq" id="WP_014360951.1">
    <property type="nucleotide sequence ID" value="NC_016906.1"/>
</dbReference>
<dbReference type="KEGG" id="gpo:GPOL_c35560"/>
<dbReference type="Gene3D" id="3.40.50.300">
    <property type="entry name" value="P-loop containing nucleotide triphosphate hydrolases"/>
    <property type="match status" value="2"/>
</dbReference>
<evidence type="ECO:0000259" key="12">
    <source>
        <dbReference type="PROSITE" id="PS51643"/>
    </source>
</evidence>
<dbReference type="GO" id="GO:0051607">
    <property type="term" value="P:defense response to virus"/>
    <property type="evidence" value="ECO:0007669"/>
    <property type="project" value="UniProtKB-KW"/>
</dbReference>
<dbReference type="SMART" id="SM00490">
    <property type="entry name" value="HELICc"/>
    <property type="match status" value="1"/>
</dbReference>
<keyword evidence="7" id="KW-0347">Helicase</keyword>
<dbReference type="GO" id="GO:0046872">
    <property type="term" value="F:metal ion binding"/>
    <property type="evidence" value="ECO:0007669"/>
    <property type="project" value="UniProtKB-KW"/>
</dbReference>
<dbReference type="GO" id="GO:0004518">
    <property type="term" value="F:nuclease activity"/>
    <property type="evidence" value="ECO:0007669"/>
    <property type="project" value="UniProtKB-KW"/>
</dbReference>
<evidence type="ECO:0000313" key="14">
    <source>
        <dbReference type="Proteomes" id="UP000009154"/>
    </source>
</evidence>
<feature type="region of interest" description="Disordered" evidence="10">
    <location>
        <begin position="547"/>
        <end position="575"/>
    </location>
</feature>
<proteinExistence type="inferred from homology"/>
<evidence type="ECO:0000256" key="10">
    <source>
        <dbReference type="SAM" id="MobiDB-lite"/>
    </source>
</evidence>
<dbReference type="InterPro" id="IPR011545">
    <property type="entry name" value="DEAD/DEAH_box_helicase_dom"/>
</dbReference>
<evidence type="ECO:0000256" key="7">
    <source>
        <dbReference type="ARBA" id="ARBA00022806"/>
    </source>
</evidence>
<evidence type="ECO:0000256" key="2">
    <source>
        <dbReference type="ARBA" id="ARBA00009046"/>
    </source>
</evidence>